<sequence>TDGGYEVELVAGEEGVSPGQACVFYDAPSGQARVLGGGFIRSASASRAVRAATQETMAQLAEAVRG</sequence>
<keyword evidence="3" id="KW-1185">Reference proteome</keyword>
<feature type="domain" description="tRNA-specific 2-thiouridylase MnmA-like C-terminal" evidence="1">
    <location>
        <begin position="2"/>
        <end position="40"/>
    </location>
</feature>
<evidence type="ECO:0000259" key="1">
    <source>
        <dbReference type="Pfam" id="PF20258"/>
    </source>
</evidence>
<dbReference type="Pfam" id="PF20258">
    <property type="entry name" value="tRNA_Me_trans_C"/>
    <property type="match status" value="1"/>
</dbReference>
<accession>A0A147HQI4</accession>
<dbReference type="Gene3D" id="2.40.30.10">
    <property type="entry name" value="Translation factors"/>
    <property type="match status" value="1"/>
</dbReference>
<evidence type="ECO:0000313" key="2">
    <source>
        <dbReference type="EMBL" id="KTT61453.1"/>
    </source>
</evidence>
<dbReference type="RefSeq" id="WP_058757033.1">
    <property type="nucleotide sequence ID" value="NZ_LDTB01000311.1"/>
</dbReference>
<comment type="caution">
    <text evidence="2">The sequence shown here is derived from an EMBL/GenBank/DDBJ whole genome shotgun (WGS) entry which is preliminary data.</text>
</comment>
<dbReference type="PATRIC" id="fig|869719.3.peg.1744"/>
<organism evidence="2 3">
    <name type="scientific">Sphingomonas endophytica</name>
    <dbReference type="NCBI Taxonomy" id="869719"/>
    <lineage>
        <taxon>Bacteria</taxon>
        <taxon>Pseudomonadati</taxon>
        <taxon>Pseudomonadota</taxon>
        <taxon>Alphaproteobacteria</taxon>
        <taxon>Sphingomonadales</taxon>
        <taxon>Sphingomonadaceae</taxon>
        <taxon>Sphingomonas</taxon>
    </lineage>
</organism>
<gene>
    <name evidence="2" type="ORF">NS334_17410</name>
</gene>
<reference evidence="2 3" key="1">
    <citation type="journal article" date="2016" name="Front. Microbiol.">
        <title>Genomic Resource of Rice Seed Associated Bacteria.</title>
        <authorList>
            <person name="Midha S."/>
            <person name="Bansal K."/>
            <person name="Sharma S."/>
            <person name="Kumar N."/>
            <person name="Patil P.P."/>
            <person name="Chaudhry V."/>
            <person name="Patil P.B."/>
        </authorList>
    </citation>
    <scope>NUCLEOTIDE SEQUENCE [LARGE SCALE GENOMIC DNA]</scope>
    <source>
        <strain evidence="2 3">NS334</strain>
    </source>
</reference>
<dbReference type="EMBL" id="LDTB01000311">
    <property type="protein sequence ID" value="KTT61453.1"/>
    <property type="molecule type" value="Genomic_DNA"/>
</dbReference>
<name>A0A147HQI4_9SPHN</name>
<feature type="non-terminal residue" evidence="2">
    <location>
        <position position="1"/>
    </location>
</feature>
<proteinExistence type="predicted"/>
<evidence type="ECO:0000313" key="3">
    <source>
        <dbReference type="Proteomes" id="UP000074310"/>
    </source>
</evidence>
<dbReference type="Proteomes" id="UP000074310">
    <property type="component" value="Unassembled WGS sequence"/>
</dbReference>
<dbReference type="AlphaFoldDB" id="A0A147HQI4"/>
<dbReference type="InterPro" id="IPR046885">
    <property type="entry name" value="MnmA-like_C"/>
</dbReference>
<protein>
    <recommendedName>
        <fullName evidence="1">tRNA-specific 2-thiouridylase MnmA-like C-terminal domain-containing protein</fullName>
    </recommendedName>
</protein>